<keyword evidence="3" id="KW-0547">Nucleotide-binding</keyword>
<reference evidence="7" key="1">
    <citation type="journal article" date="2019" name="Int. J. Syst. Evol. Microbiol.">
        <title>The Global Catalogue of Microorganisms (GCM) 10K type strain sequencing project: providing services to taxonomists for standard genome sequencing and annotation.</title>
        <authorList>
            <consortium name="The Broad Institute Genomics Platform"/>
            <consortium name="The Broad Institute Genome Sequencing Center for Infectious Disease"/>
            <person name="Wu L."/>
            <person name="Ma J."/>
        </authorList>
    </citation>
    <scope>NUCLEOTIDE SEQUENCE [LARGE SCALE GENOMIC DNA]</scope>
    <source>
        <strain evidence="7">CGMCC 1.12942</strain>
    </source>
</reference>
<evidence type="ECO:0000256" key="3">
    <source>
        <dbReference type="ARBA" id="ARBA00022741"/>
    </source>
</evidence>
<dbReference type="SUPFAM" id="SSF52029">
    <property type="entry name" value="GroEL apical domain-like"/>
    <property type="match status" value="1"/>
</dbReference>
<name>A0ABW2RI02_9BACL</name>
<sequence length="512" mass="55880">MPDKVHLHQEKEEARLSALQSNANAVKSVAQAVASTLGPKGLDTMLVNSKNEVIVTNDGVTILDRMEITHPAAKMIVNVAKSQQDEMGDGTTTATLLASALVDEGVKQVTRGVPVTKVIAGIQRGIRFALIKMQERARTIYELDDEWLQRIAFTASRENEDITLAVIEAAHMVGREKLLEKGFKLSSCVVAHPRIESNVFSGIVISKTRMNPQMPRKRENARVLVLADALEPESFSDEVRTDEAFNRKERLREEFYVMLEHLIHLNVGFIVTDGAVDPHAEEVLTDAGVIVVSEVAREELEKVSEYTGARQIKRSGLKKSPEEIEALLGYCSEVEDDEVLARIRITGGHGKPFATILVGAATEEVVEERERICKDAASAVQAAIHGGFVPGGGAVELAIGRDVEHFRDTVQGMERFGVSAVAEALQRPMSQVVANAGFNPLEKIEAVKALQLKRQSDSLGIDCDRGTVADMIEMGVVDPLPVKAHALQTAGEVAIAILRIHTVVKMKEDPVF</sequence>
<dbReference type="InterPro" id="IPR027413">
    <property type="entry name" value="GROEL-like_equatorial_sf"/>
</dbReference>
<keyword evidence="4" id="KW-0067">ATP-binding</keyword>
<dbReference type="CDD" id="cd00309">
    <property type="entry name" value="chaperonin_type_I_II"/>
    <property type="match status" value="1"/>
</dbReference>
<evidence type="ECO:0000256" key="5">
    <source>
        <dbReference type="ARBA" id="ARBA00023186"/>
    </source>
</evidence>
<protein>
    <submittedName>
        <fullName evidence="6">TCP-1/cpn60 chaperonin family protein</fullName>
    </submittedName>
</protein>
<dbReference type="InterPro" id="IPR027410">
    <property type="entry name" value="TCP-1-like_intermed_sf"/>
</dbReference>
<dbReference type="PANTHER" id="PTHR11353">
    <property type="entry name" value="CHAPERONIN"/>
    <property type="match status" value="1"/>
</dbReference>
<gene>
    <name evidence="6" type="ORF">ACFQNG_05710</name>
</gene>
<dbReference type="PRINTS" id="PR00304">
    <property type="entry name" value="TCOMPLEXTCP1"/>
</dbReference>
<dbReference type="Gene3D" id="3.30.260.10">
    <property type="entry name" value="TCP-1-like chaperonin intermediate domain"/>
    <property type="match status" value="1"/>
</dbReference>
<dbReference type="InterPro" id="IPR002423">
    <property type="entry name" value="Cpn60/GroEL/TCP-1"/>
</dbReference>
<evidence type="ECO:0000256" key="4">
    <source>
        <dbReference type="ARBA" id="ARBA00022840"/>
    </source>
</evidence>
<comment type="similarity">
    <text evidence="1">Belongs to the chaperonin (HSP60) family.</text>
</comment>
<comment type="similarity">
    <text evidence="2">Belongs to the TCP-1 chaperonin family.</text>
</comment>
<dbReference type="InterPro" id="IPR027409">
    <property type="entry name" value="GroEL-like_apical_dom_sf"/>
</dbReference>
<dbReference type="Pfam" id="PF00118">
    <property type="entry name" value="Cpn60_TCP1"/>
    <property type="match status" value="1"/>
</dbReference>
<accession>A0ABW2RI02</accession>
<organism evidence="6 7">
    <name type="scientific">Laceyella putida</name>
    <dbReference type="NCBI Taxonomy" id="110101"/>
    <lineage>
        <taxon>Bacteria</taxon>
        <taxon>Bacillati</taxon>
        <taxon>Bacillota</taxon>
        <taxon>Bacilli</taxon>
        <taxon>Bacillales</taxon>
        <taxon>Thermoactinomycetaceae</taxon>
        <taxon>Laceyella</taxon>
    </lineage>
</organism>
<dbReference type="Gene3D" id="1.10.560.10">
    <property type="entry name" value="GroEL-like equatorial domain"/>
    <property type="match status" value="1"/>
</dbReference>
<keyword evidence="5" id="KW-0143">Chaperone</keyword>
<dbReference type="Gene3D" id="3.50.7.10">
    <property type="entry name" value="GroEL"/>
    <property type="match status" value="1"/>
</dbReference>
<evidence type="ECO:0000256" key="2">
    <source>
        <dbReference type="ARBA" id="ARBA00008020"/>
    </source>
</evidence>
<evidence type="ECO:0000256" key="1">
    <source>
        <dbReference type="ARBA" id="ARBA00006607"/>
    </source>
</evidence>
<keyword evidence="7" id="KW-1185">Reference proteome</keyword>
<dbReference type="EMBL" id="JBHTBW010000015">
    <property type="protein sequence ID" value="MFC7440641.1"/>
    <property type="molecule type" value="Genomic_DNA"/>
</dbReference>
<dbReference type="Proteomes" id="UP001596500">
    <property type="component" value="Unassembled WGS sequence"/>
</dbReference>
<dbReference type="PROSITE" id="PS00751">
    <property type="entry name" value="TCP1_2"/>
    <property type="match status" value="1"/>
</dbReference>
<evidence type="ECO:0000313" key="6">
    <source>
        <dbReference type="EMBL" id="MFC7440641.1"/>
    </source>
</evidence>
<dbReference type="InterPro" id="IPR002194">
    <property type="entry name" value="Chaperonin_TCP-1_CS"/>
</dbReference>
<proteinExistence type="inferred from homology"/>
<dbReference type="RefSeq" id="WP_379863920.1">
    <property type="nucleotide sequence ID" value="NZ_JBHTBW010000015.1"/>
</dbReference>
<dbReference type="InterPro" id="IPR017998">
    <property type="entry name" value="Chaperone_TCP-1"/>
</dbReference>
<comment type="caution">
    <text evidence="6">The sequence shown here is derived from an EMBL/GenBank/DDBJ whole genome shotgun (WGS) entry which is preliminary data.</text>
</comment>
<evidence type="ECO:0000313" key="7">
    <source>
        <dbReference type="Proteomes" id="UP001596500"/>
    </source>
</evidence>
<dbReference type="SUPFAM" id="SSF48592">
    <property type="entry name" value="GroEL equatorial domain-like"/>
    <property type="match status" value="1"/>
</dbReference>